<evidence type="ECO:0000259" key="2">
    <source>
        <dbReference type="PROSITE" id="PS50885"/>
    </source>
</evidence>
<dbReference type="Pfam" id="PF00990">
    <property type="entry name" value="GGDEF"/>
    <property type="match status" value="1"/>
</dbReference>
<name>A0A3M2HJ87_9GAMM</name>
<dbReference type="PROSITE" id="PS50887">
    <property type="entry name" value="GGDEF"/>
    <property type="match status" value="1"/>
</dbReference>
<dbReference type="InterPro" id="IPR000160">
    <property type="entry name" value="GGDEF_dom"/>
</dbReference>
<evidence type="ECO:0000313" key="4">
    <source>
        <dbReference type="EMBL" id="RMH87640.1"/>
    </source>
</evidence>
<protein>
    <submittedName>
        <fullName evidence="4">Sensor domain-containing diguanylate cyclase</fullName>
    </submittedName>
</protein>
<dbReference type="InterPro" id="IPR003660">
    <property type="entry name" value="HAMP_dom"/>
</dbReference>
<gene>
    <name evidence="4" type="ORF">EA797_20520</name>
</gene>
<dbReference type="RefSeq" id="WP_122168667.1">
    <property type="nucleotide sequence ID" value="NZ_JAMOIB010000012.1"/>
</dbReference>
<dbReference type="CDD" id="cd01949">
    <property type="entry name" value="GGDEF"/>
    <property type="match status" value="1"/>
</dbReference>
<dbReference type="PANTHER" id="PTHR46663">
    <property type="entry name" value="DIGUANYLATE CYCLASE DGCT-RELATED"/>
    <property type="match status" value="1"/>
</dbReference>
<comment type="caution">
    <text evidence="4">The sequence shown here is derived from an EMBL/GenBank/DDBJ whole genome shotgun (WGS) entry which is preliminary data.</text>
</comment>
<dbReference type="OrthoDB" id="9812260at2"/>
<keyword evidence="5" id="KW-1185">Reference proteome</keyword>
<dbReference type="EMBL" id="RFFM01000009">
    <property type="protein sequence ID" value="RMH87640.1"/>
    <property type="molecule type" value="Genomic_DNA"/>
</dbReference>
<dbReference type="SUPFAM" id="SSF55073">
    <property type="entry name" value="Nucleotide cyclase"/>
    <property type="match status" value="1"/>
</dbReference>
<feature type="transmembrane region" description="Helical" evidence="1">
    <location>
        <begin position="296"/>
        <end position="315"/>
    </location>
</feature>
<keyword evidence="1" id="KW-0472">Membrane</keyword>
<dbReference type="InterPro" id="IPR052163">
    <property type="entry name" value="DGC-Regulatory_Protein"/>
</dbReference>
<dbReference type="Gene3D" id="3.30.70.270">
    <property type="match status" value="1"/>
</dbReference>
<dbReference type="InterPro" id="IPR043128">
    <property type="entry name" value="Rev_trsase/Diguanyl_cyclase"/>
</dbReference>
<dbReference type="Gene3D" id="3.30.450.20">
    <property type="entry name" value="PAS domain"/>
    <property type="match status" value="1"/>
</dbReference>
<dbReference type="PROSITE" id="PS50885">
    <property type="entry name" value="HAMP"/>
    <property type="match status" value="1"/>
</dbReference>
<keyword evidence="1" id="KW-1133">Transmembrane helix</keyword>
<sequence length="554" mass="59910">MLLAPLRSMRARFALVLALVALVLTCVFGTVIGESSISRLKAQTGLQLAELAYSMIDRLDRDMSGRSKELTVLSELEALRNPANISEARLLLNRLKEKFPSYSWIGLTDAHGTVAASTSGLLEGADISQRPVFMNGLDQTFVGDVHEAVLLAKLLPNPSGEAMKFVDISMPVRNGDGGLVGVLATHLSWEWADEVGRSLFEPLQRRLPGLEFLVISKDRTVLLGPKEMIGETLGVQVDTSVRQGWSVQPWQDGTVYLTGAAQSVGVDDYEGLGWTVVARQPASVAFAEALAVRNEILMWGCVLSFAFAVIGWFAAGMITGPVIQIASAAARLSEGADVTIPLLKGTREVETLSIAIRHLVESLTRKRSQLALVEGIAYRDTVTGLPNRAALDKFVQAVRSDAVTRPNFGVLCLDLDGFKPVNDRFGHAIGDALLHEVGLRLLAAVRDGDIAVRHGGDEFVVLLRLKAGDTFDSVQRTAQRIILKLAEPVTLGGQLVKVGCSVGGAVWTNNEFDEVLAQADAALYEAKRAGKSQFQFHRMTVRSDKEPLAEASVY</sequence>
<dbReference type="InterPro" id="IPR029787">
    <property type="entry name" value="Nucleotide_cyclase"/>
</dbReference>
<keyword evidence="1" id="KW-0812">Transmembrane</keyword>
<evidence type="ECO:0000313" key="5">
    <source>
        <dbReference type="Proteomes" id="UP000269774"/>
    </source>
</evidence>
<dbReference type="GO" id="GO:0007165">
    <property type="term" value="P:signal transduction"/>
    <property type="evidence" value="ECO:0007669"/>
    <property type="project" value="InterPro"/>
</dbReference>
<organism evidence="4 5">
    <name type="scientific">Stutzerimonas zhaodongensis</name>
    <dbReference type="NCBI Taxonomy" id="1176257"/>
    <lineage>
        <taxon>Bacteria</taxon>
        <taxon>Pseudomonadati</taxon>
        <taxon>Pseudomonadota</taxon>
        <taxon>Gammaproteobacteria</taxon>
        <taxon>Pseudomonadales</taxon>
        <taxon>Pseudomonadaceae</taxon>
        <taxon>Stutzerimonas</taxon>
    </lineage>
</organism>
<dbReference type="CDD" id="cd12914">
    <property type="entry name" value="PDC1_DGC_like"/>
    <property type="match status" value="1"/>
</dbReference>
<dbReference type="Gene3D" id="6.10.340.10">
    <property type="match status" value="1"/>
</dbReference>
<dbReference type="Proteomes" id="UP000269774">
    <property type="component" value="Unassembled WGS sequence"/>
</dbReference>
<evidence type="ECO:0000256" key="1">
    <source>
        <dbReference type="SAM" id="Phobius"/>
    </source>
</evidence>
<feature type="domain" description="HAMP" evidence="2">
    <location>
        <begin position="316"/>
        <end position="368"/>
    </location>
</feature>
<evidence type="ECO:0000259" key="3">
    <source>
        <dbReference type="PROSITE" id="PS50887"/>
    </source>
</evidence>
<dbReference type="GO" id="GO:0016020">
    <property type="term" value="C:membrane"/>
    <property type="evidence" value="ECO:0007669"/>
    <property type="project" value="InterPro"/>
</dbReference>
<dbReference type="PANTHER" id="PTHR46663:SF2">
    <property type="entry name" value="GGDEF DOMAIN-CONTAINING PROTEIN"/>
    <property type="match status" value="1"/>
</dbReference>
<dbReference type="SMART" id="SM00267">
    <property type="entry name" value="GGDEF"/>
    <property type="match status" value="1"/>
</dbReference>
<accession>A0A3M2HJ87</accession>
<proteinExistence type="predicted"/>
<dbReference type="NCBIfam" id="TIGR00254">
    <property type="entry name" value="GGDEF"/>
    <property type="match status" value="1"/>
</dbReference>
<feature type="domain" description="GGDEF" evidence="3">
    <location>
        <begin position="406"/>
        <end position="539"/>
    </location>
</feature>
<dbReference type="AlphaFoldDB" id="A0A3M2HJ87"/>
<reference evidence="4 5" key="1">
    <citation type="submission" date="2018-10" db="EMBL/GenBank/DDBJ databases">
        <title>Pseudomonas zhaodongensis NEAU-ST5-21(T) genome.</title>
        <authorList>
            <person name="Peng J."/>
            <person name="Liu Z.-P."/>
        </authorList>
    </citation>
    <scope>NUCLEOTIDE SEQUENCE [LARGE SCALE GENOMIC DNA]</scope>
    <source>
        <strain evidence="4 5">NEAU-ST5-21</strain>
    </source>
</reference>